<keyword evidence="5" id="KW-0067">ATP-binding</keyword>
<dbReference type="InterPro" id="IPR023797">
    <property type="entry name" value="RNA3'_phos_cyclase_dom"/>
</dbReference>
<comment type="function">
    <text evidence="5">Catalyzes the conversion of 3'-phosphate to a 2',3'-cyclic phosphodiester at the end of RNA. The mechanism of action of the enzyme occurs in 3 steps: (A) adenylation of the enzyme by ATP; (B) transfer of adenylate to an RNA-N3'P to produce RNA-N3'PP5'A; (C) and attack of the adjacent 2'-hydroxyl on the 3'-phosphorus in the diester linkage to produce the cyclic end product. The biological role of this enzyme is unknown but it is likely to function in some aspects of cellular RNA processing.</text>
</comment>
<dbReference type="GO" id="GO:0006396">
    <property type="term" value="P:RNA processing"/>
    <property type="evidence" value="ECO:0007669"/>
    <property type="project" value="UniProtKB-UniRule"/>
</dbReference>
<dbReference type="GO" id="GO:0005524">
    <property type="term" value="F:ATP binding"/>
    <property type="evidence" value="ECO:0007669"/>
    <property type="project" value="UniProtKB-KW"/>
</dbReference>
<dbReference type="AlphaFoldDB" id="A0A0U4W166"/>
<keyword evidence="10" id="KW-1185">Reference proteome</keyword>
<dbReference type="InterPro" id="IPR017770">
    <property type="entry name" value="RNA3'_term_phos_cyc_type_1"/>
</dbReference>
<evidence type="ECO:0000256" key="4">
    <source>
        <dbReference type="ARBA" id="ARBA00024481"/>
    </source>
</evidence>
<comment type="catalytic activity">
    <reaction evidence="4 5">
        <text>a 3'-end 3'-phospho-ribonucleotide-RNA + ATP = a 3'-end 2',3'-cyclophospho-ribonucleotide-RNA + AMP + diphosphate</text>
        <dbReference type="Rhea" id="RHEA:23976"/>
        <dbReference type="Rhea" id="RHEA-COMP:10463"/>
        <dbReference type="Rhea" id="RHEA-COMP:10464"/>
        <dbReference type="ChEBI" id="CHEBI:30616"/>
        <dbReference type="ChEBI" id="CHEBI:33019"/>
        <dbReference type="ChEBI" id="CHEBI:83062"/>
        <dbReference type="ChEBI" id="CHEBI:83064"/>
        <dbReference type="ChEBI" id="CHEBI:456215"/>
        <dbReference type="EC" id="6.5.1.4"/>
    </reaction>
</comment>
<dbReference type="OrthoDB" id="9789235at2"/>
<feature type="binding site" evidence="5">
    <location>
        <begin position="284"/>
        <end position="288"/>
    </location>
    <ligand>
        <name>ATP</name>
        <dbReference type="ChEBI" id="CHEBI:30616"/>
    </ligand>
</feature>
<dbReference type="Pfam" id="PF05189">
    <property type="entry name" value="RTC_insert"/>
    <property type="match status" value="1"/>
</dbReference>
<dbReference type="Gene3D" id="3.30.360.20">
    <property type="entry name" value="RNA 3'-terminal phosphate cyclase, insert domain"/>
    <property type="match status" value="1"/>
</dbReference>
<dbReference type="KEGG" id="cthi:THC_0499"/>
<keyword evidence="5" id="KW-0963">Cytoplasm</keyword>
<dbReference type="PATRIC" id="fig|1653476.3.peg.514"/>
<name>A0A0U4W166_9BACT</name>
<evidence type="ECO:0000256" key="1">
    <source>
        <dbReference type="ARBA" id="ARBA00009206"/>
    </source>
</evidence>
<gene>
    <name evidence="5" type="primary">rtcA</name>
    <name evidence="9" type="ORF">THC_0499</name>
</gene>
<protein>
    <recommendedName>
        <fullName evidence="5 6">RNA 3'-terminal phosphate cyclase</fullName>
        <shortName evidence="5">RNA cyclase</shortName>
        <shortName evidence="5">RNA-3'-phosphate cyclase</shortName>
        <ecNumber evidence="5 6">6.5.1.4</ecNumber>
    </recommendedName>
</protein>
<reference evidence="10" key="2">
    <citation type="journal article" date="2016" name="Int. J. Syst. Evol. Microbiol.">
        <title>Caldimicrobium thiodismutans sp. nov., a sulfur-disproportionating bacterium isolated from a hot spring.</title>
        <authorList>
            <person name="Kojima H."/>
            <person name="Umezawa K."/>
            <person name="Fukui M."/>
        </authorList>
    </citation>
    <scope>NUCLEOTIDE SEQUENCE [LARGE SCALE GENOMIC DNA]</scope>
    <source>
        <strain evidence="10">TF1</strain>
    </source>
</reference>
<dbReference type="Proteomes" id="UP000068196">
    <property type="component" value="Chromosome"/>
</dbReference>
<evidence type="ECO:0000313" key="10">
    <source>
        <dbReference type="Proteomes" id="UP000068196"/>
    </source>
</evidence>
<keyword evidence="3 5" id="KW-0547">Nucleotide-binding</keyword>
<dbReference type="SUPFAM" id="SSF55205">
    <property type="entry name" value="EPT/RTPC-like"/>
    <property type="match status" value="1"/>
</dbReference>
<dbReference type="EMBL" id="AP014945">
    <property type="protein sequence ID" value="BAU22893.1"/>
    <property type="molecule type" value="Genomic_DNA"/>
</dbReference>
<feature type="binding site" evidence="5">
    <location>
        <position position="101"/>
    </location>
    <ligand>
        <name>ATP</name>
        <dbReference type="ChEBI" id="CHEBI:30616"/>
    </ligand>
</feature>
<dbReference type="GO" id="GO:0005737">
    <property type="term" value="C:cytoplasm"/>
    <property type="evidence" value="ECO:0007669"/>
    <property type="project" value="UniProtKB-SubCell"/>
</dbReference>
<dbReference type="InterPro" id="IPR013792">
    <property type="entry name" value="RNA3'P_cycl/enolpyr_Trfase_a/b"/>
</dbReference>
<dbReference type="PIRSF" id="PIRSF005378">
    <property type="entry name" value="RNA3'_term_phos_cycl_euk"/>
    <property type="match status" value="1"/>
</dbReference>
<dbReference type="EC" id="6.5.1.4" evidence="5 6"/>
<dbReference type="STRING" id="1653476.THC_0499"/>
<dbReference type="PANTHER" id="PTHR11096">
    <property type="entry name" value="RNA 3' TERMINAL PHOSPHATE CYCLASE"/>
    <property type="match status" value="1"/>
</dbReference>
<organism evidence="9 10">
    <name type="scientific">Caldimicrobium thiodismutans</name>
    <dbReference type="NCBI Taxonomy" id="1653476"/>
    <lineage>
        <taxon>Bacteria</taxon>
        <taxon>Pseudomonadati</taxon>
        <taxon>Thermodesulfobacteriota</taxon>
        <taxon>Thermodesulfobacteria</taxon>
        <taxon>Thermodesulfobacteriales</taxon>
        <taxon>Thermodesulfobacteriaceae</taxon>
        <taxon>Caldimicrobium</taxon>
    </lineage>
</organism>
<dbReference type="NCBIfam" id="TIGR03399">
    <property type="entry name" value="RNA_3prim_cycl"/>
    <property type="match status" value="1"/>
</dbReference>
<dbReference type="Pfam" id="PF01137">
    <property type="entry name" value="RTC"/>
    <property type="match status" value="1"/>
</dbReference>
<evidence type="ECO:0000256" key="6">
    <source>
        <dbReference type="NCBIfam" id="TIGR03399"/>
    </source>
</evidence>
<dbReference type="SUPFAM" id="SSF52913">
    <property type="entry name" value="RNA 3'-terminal phosphate cyclase, RPTC, insert domain"/>
    <property type="match status" value="1"/>
</dbReference>
<evidence type="ECO:0000313" key="9">
    <source>
        <dbReference type="EMBL" id="BAU22893.1"/>
    </source>
</evidence>
<comment type="similarity">
    <text evidence="1 5">Belongs to the RNA 3'-terminal cyclase family. Type 1 subfamily.</text>
</comment>
<evidence type="ECO:0000256" key="2">
    <source>
        <dbReference type="ARBA" id="ARBA00022598"/>
    </source>
</evidence>
<keyword evidence="2 5" id="KW-0436">Ligase</keyword>
<feature type="active site" description="Tele-AMP-histidine intermediate" evidence="5">
    <location>
        <position position="315"/>
    </location>
</feature>
<evidence type="ECO:0000256" key="3">
    <source>
        <dbReference type="ARBA" id="ARBA00022741"/>
    </source>
</evidence>
<sequence length="349" mass="38897">MLIIDGSYGEGGGQILRTALSLSLILQKPFKIIKIRAGRQKPGLQPQHLACVKASKIISSAITEGDTLHSQELIFIPQKKPQKETYTFDIGTAGSTSLLLQTLFYPLSFSEGATLYLKGGTHVPHSPTYHYLEKVWLPVIKNFGFRGNLKLERPGFYPQGEGIVFSQIEKKEKLKLPFLTYGFTPDEIEILSFITDNLPSHILERQAKSALTILSKENLESKVKYETLKSLSPGTMLFITATDGEKRAGFSTLGKKGFPAEEVGKTSALAFLKFLETKTQFEEHLGDQLLLPASLALLESPSSKFSYTVSCITMHLLTQGWLIPQFLDKIKIRIEGKLKEKGEVFLERT</sequence>
<dbReference type="InterPro" id="IPR036553">
    <property type="entry name" value="RPTC_insert"/>
</dbReference>
<accession>A0A0U4W166</accession>
<evidence type="ECO:0000259" key="7">
    <source>
        <dbReference type="Pfam" id="PF01137"/>
    </source>
</evidence>
<reference evidence="9 10" key="1">
    <citation type="journal article" date="2016" name="Int. J. Syst. Evol. Microbiol.">
        <title>Caldimicrobium thiodismutans sp. nov., a sulfur-disproportionating bacterium isolated from a hot spring, and emended description of the genus Caldimicrobium.</title>
        <authorList>
            <person name="Kojima H."/>
            <person name="Umezawa K."/>
            <person name="Fukui M."/>
        </authorList>
    </citation>
    <scope>NUCLEOTIDE SEQUENCE [LARGE SCALE GENOMIC DNA]</scope>
    <source>
        <strain evidence="9 10">TF1</strain>
    </source>
</reference>
<evidence type="ECO:0000256" key="5">
    <source>
        <dbReference type="HAMAP-Rule" id="MF_00200"/>
    </source>
</evidence>
<dbReference type="InterPro" id="IPR000228">
    <property type="entry name" value="RNA3'_term_phos_cyc"/>
</dbReference>
<dbReference type="GO" id="GO:0003963">
    <property type="term" value="F:RNA-3'-phosphate cyclase activity"/>
    <property type="evidence" value="ECO:0007669"/>
    <property type="project" value="UniProtKB-UniRule"/>
</dbReference>
<comment type="subcellular location">
    <subcellularLocation>
        <location evidence="5">Cytoplasm</location>
    </subcellularLocation>
</comment>
<dbReference type="InterPro" id="IPR037136">
    <property type="entry name" value="RNA3'_phos_cyclase_dom_sf"/>
</dbReference>
<dbReference type="HAMAP" id="MF_00200">
    <property type="entry name" value="RTC"/>
    <property type="match status" value="1"/>
</dbReference>
<dbReference type="PANTHER" id="PTHR11096:SF0">
    <property type="entry name" value="RNA 3'-TERMINAL PHOSPHATE CYCLASE"/>
    <property type="match status" value="1"/>
</dbReference>
<feature type="domain" description="RNA 3'-terminal phosphate cyclase" evidence="7">
    <location>
        <begin position="8"/>
        <end position="328"/>
    </location>
</feature>
<dbReference type="Gene3D" id="3.65.10.20">
    <property type="entry name" value="RNA 3'-terminal phosphate cyclase domain"/>
    <property type="match status" value="1"/>
</dbReference>
<feature type="domain" description="RNA 3'-terminal phosphate cyclase insert" evidence="8">
    <location>
        <begin position="187"/>
        <end position="275"/>
    </location>
</feature>
<proteinExistence type="inferred from homology"/>
<dbReference type="RefSeq" id="WP_068512852.1">
    <property type="nucleotide sequence ID" value="NZ_AP014945.1"/>
</dbReference>
<dbReference type="InterPro" id="IPR013791">
    <property type="entry name" value="RNA3'-term_phos_cycl_insert"/>
</dbReference>
<evidence type="ECO:0000259" key="8">
    <source>
        <dbReference type="Pfam" id="PF05189"/>
    </source>
</evidence>